<dbReference type="EMBL" id="CP129946">
    <property type="protein sequence ID" value="WWA77114.1"/>
    <property type="molecule type" value="Genomic_DNA"/>
</dbReference>
<reference evidence="1 2" key="1">
    <citation type="submission" date="2023-07" db="EMBL/GenBank/DDBJ databases">
        <title>Plant endophyte Pseudomonas khavaziana can be used to control wheat stem rot.</title>
        <authorList>
            <person name="Guo S."/>
            <person name="Shen X."/>
        </authorList>
    </citation>
    <scope>NUCLEOTIDE SEQUENCE [LARGE SCALE GENOMIC DNA]</scope>
    <source>
        <strain evidence="1 2">SR9</strain>
    </source>
</reference>
<protein>
    <submittedName>
        <fullName evidence="1">Uncharacterized protein</fullName>
    </submittedName>
</protein>
<sequence length="293" mass="33025">MADWLSKNSTNNQFCLKISDPENRFTSQVLSSTNDHEKIIKNLFGARLDLINAELLSEPSVWYNFSHLVGATPDLSLMLDISGMPKRVFLFLVKQFLSSKNVKDLVVCYTRPEGYKEGQLTEDALPPSPIPGFSRISNYIGDPTTIVSVGYMAFNLGDLLEQQRGRTAKFLFPFPPGSPGFRRSWRLLHDLSQGMDLQTEIKRINSMDMFSALDWLKDIKQGTSGNIDMIPIGPKPHALAMGLAFPFMGDSAEISYSQPRLYHPDYSFGILKDEFGNADITAYCLRRDFVNFV</sequence>
<keyword evidence="2" id="KW-1185">Reference proteome</keyword>
<name>A0ABZ2DJH7_9PSED</name>
<evidence type="ECO:0000313" key="2">
    <source>
        <dbReference type="Proteomes" id="UP001347174"/>
    </source>
</evidence>
<accession>A0ABZ2DJH7</accession>
<evidence type="ECO:0000313" key="1">
    <source>
        <dbReference type="EMBL" id="WWA77114.1"/>
    </source>
</evidence>
<dbReference type="RefSeq" id="WP_164365917.1">
    <property type="nucleotide sequence ID" value="NZ_CP129946.1"/>
</dbReference>
<proteinExistence type="predicted"/>
<organism evidence="1 2">
    <name type="scientific">Pseudomonas khavaziana</name>
    <dbReference type="NCBI Taxonomy" id="2842351"/>
    <lineage>
        <taxon>Bacteria</taxon>
        <taxon>Pseudomonadati</taxon>
        <taxon>Pseudomonadota</taxon>
        <taxon>Gammaproteobacteria</taxon>
        <taxon>Pseudomonadales</taxon>
        <taxon>Pseudomonadaceae</taxon>
        <taxon>Pseudomonas</taxon>
    </lineage>
</organism>
<gene>
    <name evidence="1" type="ORF">QYQ93_02425</name>
</gene>
<dbReference type="Proteomes" id="UP001347174">
    <property type="component" value="Chromosome"/>
</dbReference>